<name>A0A3M3LPZ1_PSECA</name>
<gene>
    <name evidence="2" type="ORF">ALQ64_05763</name>
</gene>
<organism evidence="2 3">
    <name type="scientific">Pseudomonas cannabina</name>
    <dbReference type="NCBI Taxonomy" id="86840"/>
    <lineage>
        <taxon>Bacteria</taxon>
        <taxon>Pseudomonadati</taxon>
        <taxon>Pseudomonadota</taxon>
        <taxon>Gammaproteobacteria</taxon>
        <taxon>Pseudomonadales</taxon>
        <taxon>Pseudomonadaceae</taxon>
        <taxon>Pseudomonas</taxon>
    </lineage>
</organism>
<reference evidence="2 3" key="1">
    <citation type="submission" date="2018-08" db="EMBL/GenBank/DDBJ databases">
        <title>Recombination of ecologically and evolutionarily significant loci maintains genetic cohesion in the Pseudomonas syringae species complex.</title>
        <authorList>
            <person name="Dillon M."/>
            <person name="Thakur S."/>
            <person name="Almeida R.N.D."/>
            <person name="Weir B.S."/>
            <person name="Guttman D.S."/>
        </authorList>
    </citation>
    <scope>NUCLEOTIDE SEQUENCE [LARGE SCALE GENOMIC DNA]</scope>
    <source>
        <strain evidence="2 3">ICMP 2821</strain>
    </source>
</reference>
<dbReference type="InterPro" id="IPR041047">
    <property type="entry name" value="LPD1"/>
</dbReference>
<protein>
    <recommendedName>
        <fullName evidence="1">Large polyvalent protein-associated domain-containing protein</fullName>
    </recommendedName>
</protein>
<dbReference type="EMBL" id="RBOW01000228">
    <property type="protein sequence ID" value="RMN37390.1"/>
    <property type="molecule type" value="Genomic_DNA"/>
</dbReference>
<accession>A0A3M3LPZ1</accession>
<evidence type="ECO:0000313" key="3">
    <source>
        <dbReference type="Proteomes" id="UP000281372"/>
    </source>
</evidence>
<proteinExistence type="predicted"/>
<dbReference type="Pfam" id="PF18796">
    <property type="entry name" value="LPD1"/>
    <property type="match status" value="1"/>
</dbReference>
<evidence type="ECO:0000313" key="2">
    <source>
        <dbReference type="EMBL" id="RMN37390.1"/>
    </source>
</evidence>
<comment type="caution">
    <text evidence="2">The sequence shown here is derived from an EMBL/GenBank/DDBJ whole genome shotgun (WGS) entry which is preliminary data.</text>
</comment>
<dbReference type="Proteomes" id="UP000281372">
    <property type="component" value="Unassembled WGS sequence"/>
</dbReference>
<feature type="domain" description="Large polyvalent protein-associated" evidence="1">
    <location>
        <begin position="1177"/>
        <end position="1247"/>
    </location>
</feature>
<evidence type="ECO:0000259" key="1">
    <source>
        <dbReference type="Pfam" id="PF18796"/>
    </source>
</evidence>
<sequence length="1501" mass="167271">MMDQLPSVWGQHSSALIEAVFVRGRLITSILDAPGDWGEKLTSIGFKRSSQAWLRIGPMTQSEFRFLSPEIKLVGMRAQHVIDLPNEHQDSSPVPLDVQDALLGLWQRQVAALLVALSMEHDAHYTRSQAWSFVEAALEGELTPETETLLGLTFTKMSKEGALSAEAYSFSQSLGWDGAPAKLDSTPGKTILSKGESVQWMDKDGVAVSGRLAQRLQEQDLGCWVYKSSPVWAGGYVVASPLWIKREQLDLADFENDRSVPDRIQNSGQPIDTEIPVAPDRDFSISIADVERKILGKLLSTQGTFPREGWKDLYSKLEVSDGGSKFERDSVGHVSDSLPWFIELERCLQHFSQHYYGSAPVQFVINGDSEEMDIVLSVSTGNNSEISGWYAESGKIEGEQIDVGRIVESLETERSSRELKLRASSAHLGQALGTDDIMWPVAAILNHRLTMWKAVTEYCGNQINADTIFMIQSVVSPQTDLMQTLSRHQITNVITKALSVDLLLSPENGMAQVKLDLIKLESAFSSVNDLAVALERSAYEQEWLGSLVRKTASLYKVRVDIQGSKSIPKLLSFDAACIYQSGVQVSNSIVPSMEQALTSYRDVLGVLKPLVDQVTANRVTELNSLTQRLPLIERFIESSARLHKLPRAKLEGFIEAELQKTLKDKTLGWRELTKEKIVSDIAKCLLSQDAQGVAVAINTRGASIRWSTHPLLITSQSVAQSRLAEIQGGLEDVAKARRWTGTLIGIDGISLTDPELCQIVNEPIEVLFSKPTSGKEGVYENTGFVAGFSAKDIRGYDSNELIDCSDQMNDHQKMKYLTKDLLWPRSSFEELKEQGFGLVVALAFDVLWKGLPKQAKSTSRLHVVTFIHLVTSVRKTVEAVMKEFLGRKIDNTSSAGFLVFAQAMGSAVTRACDNISDLRKVYGFRDEAIRGMAFLRWTSFDIATNSAFWQKSASLSWSDVLKTKKLAEPSLRQSRVQRDLVQRVGSDHRQGRSVTSEDFIRTFGFSGVEYGTWTNQKEREKHLNFAFDSMMDFAEALSWEPMLLSLGGKLGLCIGSRGTGGPRAANAHLEPANMAINLTRMRGDGALAHEYFHAVACHYGLIATGSFQDVTDTFAYGFKKPGALPAMPVSGMREDMRNAFYELMVSIMRQPGEDGDPKKIETYSELSEMLKASIAQEKPGADYLASPRELFARAMEIWVSDKLASDGRKNDYLVSPQKVEEPRTIYPDQEHLSRIKAFADLWIDKIRHDVRIVDHPFMGMIEMPVLNTEHKSIVPWSMSDIKDLAREKMDRLFRTYAPSIEVLTDPNRKAGMYDLAKDLITLNSSHADDGDFYHEAWHACHQKLLTHRERLALANLFSNTGVMSSLVTEAMYKAGFNEDAISHAISDTRELQAYAFQLWSKGQLRLVDVAEFYRVRGFIDGVDEIAGLFSASDAIRLFERFSAGELADRRMSADLVGRAADSEFVSGNDPQDWDSDNTIFWSVEEVQSQSQVGYRSGITMG</sequence>